<name>A0A3N2RA78_9RHOB</name>
<evidence type="ECO:0000313" key="2">
    <source>
        <dbReference type="EMBL" id="ROU04323.1"/>
    </source>
</evidence>
<evidence type="ECO:0008006" key="4">
    <source>
        <dbReference type="Google" id="ProtNLM"/>
    </source>
</evidence>
<dbReference type="PROSITE" id="PS51257">
    <property type="entry name" value="PROKAR_LIPOPROTEIN"/>
    <property type="match status" value="1"/>
</dbReference>
<sequence length="159" mass="16389">MRRAALAILIAGLAVSACDRLGSLGSVSGPSALFGPATPVAVDRSQLPPLVDPLRRGGTVDRRPLVSRVTELRVEPASSGAIVTAEGIAPAAGAFNAQLTRIGFEGGTLVYAFRAEIPESGAIGQRRLTSAVMIDEADLPFVSSVRVVANENALSAARR</sequence>
<dbReference type="Proteomes" id="UP000268016">
    <property type="component" value="Unassembled WGS sequence"/>
</dbReference>
<evidence type="ECO:0000256" key="1">
    <source>
        <dbReference type="SAM" id="SignalP"/>
    </source>
</evidence>
<proteinExistence type="predicted"/>
<dbReference type="EMBL" id="RDRB01000001">
    <property type="protein sequence ID" value="ROU04323.1"/>
    <property type="molecule type" value="Genomic_DNA"/>
</dbReference>
<dbReference type="OrthoDB" id="7773807at2"/>
<accession>A0A3N2RA78</accession>
<organism evidence="2 3">
    <name type="scientific">Histidinibacterium lentulum</name>
    <dbReference type="NCBI Taxonomy" id="2480588"/>
    <lineage>
        <taxon>Bacteria</taxon>
        <taxon>Pseudomonadati</taxon>
        <taxon>Pseudomonadota</taxon>
        <taxon>Alphaproteobacteria</taxon>
        <taxon>Rhodobacterales</taxon>
        <taxon>Paracoccaceae</taxon>
        <taxon>Histidinibacterium</taxon>
    </lineage>
</organism>
<protein>
    <recommendedName>
        <fullName evidence="4">DUF3035 domain-containing protein</fullName>
    </recommendedName>
</protein>
<feature type="chain" id="PRO_5018206671" description="DUF3035 domain-containing protein" evidence="1">
    <location>
        <begin position="18"/>
        <end position="159"/>
    </location>
</feature>
<dbReference type="RefSeq" id="WP_123640729.1">
    <property type="nucleotide sequence ID" value="NZ_ML119081.1"/>
</dbReference>
<reference evidence="2 3" key="1">
    <citation type="submission" date="2018-10" db="EMBL/GenBank/DDBJ databases">
        <title>Histidinibacterium lentulum gen. nov., sp. nov., a marine bacterium from the culture broth of Picochlorum sp. 122.</title>
        <authorList>
            <person name="Wang G."/>
        </authorList>
    </citation>
    <scope>NUCLEOTIDE SEQUENCE [LARGE SCALE GENOMIC DNA]</scope>
    <source>
        <strain evidence="2 3">B17</strain>
    </source>
</reference>
<keyword evidence="3" id="KW-1185">Reference proteome</keyword>
<dbReference type="AlphaFoldDB" id="A0A3N2RA78"/>
<gene>
    <name evidence="2" type="ORF">EAT49_02740</name>
</gene>
<keyword evidence="1" id="KW-0732">Signal</keyword>
<comment type="caution">
    <text evidence="2">The sequence shown here is derived from an EMBL/GenBank/DDBJ whole genome shotgun (WGS) entry which is preliminary data.</text>
</comment>
<evidence type="ECO:0000313" key="3">
    <source>
        <dbReference type="Proteomes" id="UP000268016"/>
    </source>
</evidence>
<feature type="signal peptide" evidence="1">
    <location>
        <begin position="1"/>
        <end position="17"/>
    </location>
</feature>